<name>A0A423XHN5_9PEZI</name>
<dbReference type="GO" id="GO:0010142">
    <property type="term" value="P:farnesyl diphosphate biosynthetic process, mevalonate pathway"/>
    <property type="evidence" value="ECO:0007669"/>
    <property type="project" value="InterPro"/>
</dbReference>
<comment type="caution">
    <text evidence="2">The sequence shown here is derived from an EMBL/GenBank/DDBJ whole genome shotgun (WGS) entry which is preliminary data.</text>
</comment>
<protein>
    <recommendedName>
        <fullName evidence="1">BTB domain-containing protein</fullName>
    </recommendedName>
</protein>
<organism evidence="2 3">
    <name type="scientific">Cytospora leucostoma</name>
    <dbReference type="NCBI Taxonomy" id="1230097"/>
    <lineage>
        <taxon>Eukaryota</taxon>
        <taxon>Fungi</taxon>
        <taxon>Dikarya</taxon>
        <taxon>Ascomycota</taxon>
        <taxon>Pezizomycotina</taxon>
        <taxon>Sordariomycetes</taxon>
        <taxon>Sordariomycetidae</taxon>
        <taxon>Diaporthales</taxon>
        <taxon>Cytosporaceae</taxon>
        <taxon>Cytospora</taxon>
    </lineage>
</organism>
<keyword evidence="3" id="KW-1185">Reference proteome</keyword>
<dbReference type="OrthoDB" id="414322at2759"/>
<dbReference type="Pfam" id="PF08540">
    <property type="entry name" value="HMG_CoA_synt_C"/>
    <property type="match status" value="2"/>
</dbReference>
<dbReference type="SUPFAM" id="SSF53901">
    <property type="entry name" value="Thiolase-like"/>
    <property type="match status" value="1"/>
</dbReference>
<gene>
    <name evidence="2" type="ORF">VPNG_02175</name>
</gene>
<dbReference type="SUPFAM" id="SSF54695">
    <property type="entry name" value="POZ domain"/>
    <property type="match status" value="2"/>
</dbReference>
<dbReference type="PANTHER" id="PTHR24413">
    <property type="entry name" value="SPECKLE-TYPE POZ PROTEIN"/>
    <property type="match status" value="1"/>
</dbReference>
<dbReference type="InterPro" id="IPR000210">
    <property type="entry name" value="BTB/POZ_dom"/>
</dbReference>
<evidence type="ECO:0000313" key="3">
    <source>
        <dbReference type="Proteomes" id="UP000285146"/>
    </source>
</evidence>
<dbReference type="EMBL" id="LKEB01000008">
    <property type="protein sequence ID" value="ROW15674.1"/>
    <property type="molecule type" value="Genomic_DNA"/>
</dbReference>
<dbReference type="InterPro" id="IPR011333">
    <property type="entry name" value="SKP1/BTB/POZ_sf"/>
</dbReference>
<feature type="domain" description="BTB" evidence="1">
    <location>
        <begin position="293"/>
        <end position="360"/>
    </location>
</feature>
<proteinExistence type="predicted"/>
<accession>A0A423XHN5</accession>
<feature type="domain" description="BTB" evidence="1">
    <location>
        <begin position="612"/>
        <end position="681"/>
    </location>
</feature>
<dbReference type="GO" id="GO:0004421">
    <property type="term" value="F:hydroxymethylglutaryl-CoA synthase activity"/>
    <property type="evidence" value="ECO:0007669"/>
    <property type="project" value="InterPro"/>
</dbReference>
<dbReference type="AlphaFoldDB" id="A0A423XHN5"/>
<dbReference type="SMART" id="SM00225">
    <property type="entry name" value="BTB"/>
    <property type="match status" value="2"/>
</dbReference>
<reference evidence="2 3" key="1">
    <citation type="submission" date="2015-09" db="EMBL/GenBank/DDBJ databases">
        <title>Host preference determinants of Valsa canker pathogens revealed by comparative genomics.</title>
        <authorList>
            <person name="Yin Z."/>
            <person name="Huang L."/>
        </authorList>
    </citation>
    <scope>NUCLEOTIDE SEQUENCE [LARGE SCALE GENOMIC DNA]</scope>
    <source>
        <strain evidence="2 3">SXYLt</strain>
    </source>
</reference>
<dbReference type="Gene3D" id="3.30.710.10">
    <property type="entry name" value="Potassium Channel Kv1.1, Chain A"/>
    <property type="match status" value="2"/>
</dbReference>
<dbReference type="CDD" id="cd18186">
    <property type="entry name" value="BTB_POZ_ZBTB_KLHL-like"/>
    <property type="match status" value="3"/>
</dbReference>
<dbReference type="PROSITE" id="PS50097">
    <property type="entry name" value="BTB"/>
    <property type="match status" value="2"/>
</dbReference>
<dbReference type="Proteomes" id="UP000285146">
    <property type="component" value="Unassembled WGS sequence"/>
</dbReference>
<evidence type="ECO:0000313" key="2">
    <source>
        <dbReference type="EMBL" id="ROW15674.1"/>
    </source>
</evidence>
<dbReference type="GO" id="GO:0006084">
    <property type="term" value="P:acetyl-CoA metabolic process"/>
    <property type="evidence" value="ECO:0007669"/>
    <property type="project" value="InterPro"/>
</dbReference>
<dbReference type="Pfam" id="PF00651">
    <property type="entry name" value="BTB"/>
    <property type="match status" value="2"/>
</dbReference>
<evidence type="ECO:0000259" key="1">
    <source>
        <dbReference type="PROSITE" id="PS50097"/>
    </source>
</evidence>
<dbReference type="InParanoid" id="A0A423XHN5"/>
<dbReference type="Gene3D" id="3.40.47.10">
    <property type="match status" value="1"/>
</dbReference>
<dbReference type="InterPro" id="IPR016039">
    <property type="entry name" value="Thiolase-like"/>
</dbReference>
<dbReference type="InterPro" id="IPR013746">
    <property type="entry name" value="HMG_CoA_synt_C_dom"/>
</dbReference>
<sequence>MSQGPEQISEALTVIITTSPTPSAPSPELLESILASFQSFCPALLSCKVIVVFDTFDRIAAENRLKKGSVTAEGAANFPAYKENVKKLVLQQFTGRDSETETPMVEEEGEAEFGSPCMPGNCTPFSVQSTEDRRVIFIEPSERLGFGLAVRSALRLVETPYVWVQQHDWILHASIPVQSILEVMMESGEDTPVKYVCLPSPRMLGYAESPHVQSFPGLRRLSSSLKRDFTSSEGRLPLTPLFFWHDKTHIASTEHYLSSVFSSRLAMPRGLWIADPQPLQADYADLLESGDGADAMVICTNQTWRVHKAILCRRSEWFRIALTGEFREARTSRVTITEWRENEVDLLLHWMYTGVVDVDKYTANTTPLMAQVKVWQIADFFCLPGLTRAALAARDRFLQTWTKHYSTNHQDLAHLGDDHVVSVVQDLRALYKLSIDMQVIRETFLLPYLAVLLLGTRFFAQTEAFKMFILEEPEFAQDWALGLMSGVGSTIMPLDASQCDPFCEVCGQHVPNPTGNYTVDGASATTDGNNDEETMIKDSDDERSIQVALFEKNGNACTENTPFDHFQYFTDYRLIAPIMDQKEEKNRDFLVWVAPGGPQYSDGELLKTGIGSDVEVHCDQTGRVWKVHKDLVCSRSAFMKKALTGEWKESRSGILKITETPESHIDVVLTFLYTGAVDLSTAFGGGNRCIVSMDMWKLGDFYGIEGLTQLSTQCLNQTNLAWARYVAQIIEGNRLGDIPPQKLDSIVEAIKAMYGDDQRDDDTFRGAFKSHLLGAAIICVHRLAKWPEFQSLIREFPDFAVDWSLELMSCLGTLTTWTAPELPPQTRPTCGRCGTQGKNAAGFLGYPNVLKWVKTRECAEDTTWKGWKRPSITPKFPDQITEGQTGIVTITEFTEEEVDGLLTFIYSGCLELGEVFPYTGIVATILKLWKLADFFCHSILQEHLDHALETIFERMASYLMHTPYDGSKNRVDLIIDVEIISTIRALYVAAVKDKVLPYMLGLVFAALQHLRPLEDFRNVLRDEPDFAADLAIGFVEEIGADFPDDIERAVIQECIKVRRGESVADGNDSKILDLFDSVASHTPNCKLVSKSYGRLLYNDCLAAHDDDASVGIQPELPSLEREDSLRSRELEEALVASNIDTKEAVGKTIGLSSERDRQHLFGIKITHDVSDIVRKVRFMDRLAERHIATPEEYETACTLREKAYGAKDFVPTGDIDALCPGTYYLESIDDRYRRKYALRK</sequence>
<dbReference type="STRING" id="1230097.A0A423XHN5"/>